<dbReference type="EMBL" id="VSSQ01018315">
    <property type="protein sequence ID" value="MPM61394.1"/>
    <property type="molecule type" value="Genomic_DNA"/>
</dbReference>
<accession>A0A645BI27</accession>
<proteinExistence type="predicted"/>
<name>A0A645BI27_9ZZZZ</name>
<dbReference type="Gene3D" id="3.30.70.1880">
    <property type="entry name" value="Protein of unknown function DUF881"/>
    <property type="match status" value="1"/>
</dbReference>
<evidence type="ECO:0000313" key="1">
    <source>
        <dbReference type="EMBL" id="MPM61394.1"/>
    </source>
</evidence>
<gene>
    <name evidence="1" type="ORF">SDC9_108252</name>
</gene>
<dbReference type="Pfam" id="PF05949">
    <property type="entry name" value="DUF881"/>
    <property type="match status" value="1"/>
</dbReference>
<comment type="caution">
    <text evidence="1">The sequence shown here is derived from an EMBL/GenBank/DDBJ whole genome shotgun (WGS) entry which is preliminary data.</text>
</comment>
<protein>
    <submittedName>
        <fullName evidence="1">Uncharacterized protein</fullName>
    </submittedName>
</protein>
<organism evidence="1">
    <name type="scientific">bioreactor metagenome</name>
    <dbReference type="NCBI Taxonomy" id="1076179"/>
    <lineage>
        <taxon>unclassified sequences</taxon>
        <taxon>metagenomes</taxon>
        <taxon>ecological metagenomes</taxon>
    </lineage>
</organism>
<reference evidence="1" key="1">
    <citation type="submission" date="2019-08" db="EMBL/GenBank/DDBJ databases">
        <authorList>
            <person name="Kucharzyk K."/>
            <person name="Murdoch R.W."/>
            <person name="Higgins S."/>
            <person name="Loffler F."/>
        </authorList>
    </citation>
    <scope>NUCLEOTIDE SEQUENCE</scope>
</reference>
<sequence length="70" mass="8157">MNEKKINQPIIIKAIGNSDTMTSALQIKYGVVWEMEEYYNANVEIQKNDSLKIKGCDKALKIEDYYINKR</sequence>
<dbReference type="AlphaFoldDB" id="A0A645BI27"/>
<dbReference type="InterPro" id="IPR010273">
    <property type="entry name" value="DUF881"/>
</dbReference>